<dbReference type="PANTHER" id="PTHR41523:SF8">
    <property type="entry name" value="ETHYLENE RESPONSE SENSOR PROTEIN"/>
    <property type="match status" value="1"/>
</dbReference>
<dbReference type="InterPro" id="IPR035965">
    <property type="entry name" value="PAS-like_dom_sf"/>
</dbReference>
<evidence type="ECO:0000256" key="1">
    <source>
        <dbReference type="ARBA" id="ARBA00000085"/>
    </source>
</evidence>
<dbReference type="PROSITE" id="PS00290">
    <property type="entry name" value="IG_MHC"/>
    <property type="match status" value="1"/>
</dbReference>
<keyword evidence="13" id="KW-0157">Chromophore</keyword>
<dbReference type="SUPFAM" id="SSF55874">
    <property type="entry name" value="ATPase domain of HSP90 chaperone/DNA topoisomerase II/histidine kinase"/>
    <property type="match status" value="1"/>
</dbReference>
<evidence type="ECO:0000256" key="6">
    <source>
        <dbReference type="ARBA" id="ARBA00022630"/>
    </source>
</evidence>
<dbReference type="Proteomes" id="UP000317078">
    <property type="component" value="Unassembled WGS sequence"/>
</dbReference>
<evidence type="ECO:0000256" key="4">
    <source>
        <dbReference type="ARBA" id="ARBA00022553"/>
    </source>
</evidence>
<keyword evidence="16" id="KW-0812">Transmembrane</keyword>
<evidence type="ECO:0000313" key="19">
    <source>
        <dbReference type="Proteomes" id="UP000317078"/>
    </source>
</evidence>
<keyword evidence="10" id="KW-0547">Nucleotide-binding</keyword>
<dbReference type="InterPro" id="IPR000700">
    <property type="entry name" value="PAS-assoc_C"/>
</dbReference>
<keyword evidence="4" id="KW-0597">Phosphoprotein</keyword>
<evidence type="ECO:0000313" key="18">
    <source>
        <dbReference type="EMBL" id="TPG44304.1"/>
    </source>
</evidence>
<evidence type="ECO:0000256" key="10">
    <source>
        <dbReference type="ARBA" id="ARBA00022741"/>
    </source>
</evidence>
<evidence type="ECO:0000256" key="5">
    <source>
        <dbReference type="ARBA" id="ARBA00022606"/>
    </source>
</evidence>
<dbReference type="PROSITE" id="PS50113">
    <property type="entry name" value="PAC"/>
    <property type="match status" value="1"/>
</dbReference>
<comment type="catalytic activity">
    <reaction evidence="1">
        <text>ATP + protein L-histidine = ADP + protein N-phospho-L-histidine.</text>
        <dbReference type="EC" id="2.7.13.3"/>
    </reaction>
</comment>
<dbReference type="Pfam" id="PF07536">
    <property type="entry name" value="HWE_HK"/>
    <property type="match status" value="1"/>
</dbReference>
<evidence type="ECO:0000256" key="14">
    <source>
        <dbReference type="ARBA" id="ARBA00023026"/>
    </source>
</evidence>
<dbReference type="InterPro" id="IPR036890">
    <property type="entry name" value="HATPase_C_sf"/>
</dbReference>
<keyword evidence="16" id="KW-0472">Membrane</keyword>
<keyword evidence="7" id="KW-0288">FMN</keyword>
<keyword evidence="5" id="KW-0716">Sensory transduction</keyword>
<keyword evidence="11" id="KW-0418">Kinase</keyword>
<evidence type="ECO:0000256" key="9">
    <source>
        <dbReference type="ARBA" id="ARBA00022737"/>
    </source>
</evidence>
<keyword evidence="12" id="KW-0067">ATP-binding</keyword>
<dbReference type="SMART" id="SM00086">
    <property type="entry name" value="PAC"/>
    <property type="match status" value="1"/>
</dbReference>
<sequence>MGWTVLVRQDAETAFAPARQLAQQVLFWGCVAAALAAALGWLLAGLITRPLADLCRVAQRLQTDPRATEVPTGRGLSEVMLLSSSISALVAGVRWRETALQDSEASLRLATEAAGITAWEIDLTARQPSQARRQPVVPRGLKPLAEWTIESFLASVVPEDRDGVLQVYGSAVENSADLCFSCRVQHEGGDEDRWVEVRGVPLTDPLTGRVSRYTGVIQDITERRRAEQALQLLVRELDHRVKNQFAVFDGLIQFTARTAADPAAMAGVLRGRISALATAHDLVRDATGDGSARGLHSTTMSALLQTLLAPYGIRGSGDHGSRLGRIEIAGPGVDVGPTSASALALVVHELATNAARHGALSVPSGVVFLSWSADPSEDVVVLLWQERGGPELTGEPLRRGFGTSLVRQSVQGQLGGRVAFDWSQPKGLIVSLHLSASRLAR</sequence>
<dbReference type="GO" id="GO:0005524">
    <property type="term" value="F:ATP binding"/>
    <property type="evidence" value="ECO:0007669"/>
    <property type="project" value="UniProtKB-KW"/>
</dbReference>
<feature type="domain" description="PAC" evidence="17">
    <location>
        <begin position="178"/>
        <end position="232"/>
    </location>
</feature>
<dbReference type="EC" id="2.7.13.3" evidence="2"/>
<evidence type="ECO:0000256" key="8">
    <source>
        <dbReference type="ARBA" id="ARBA00022679"/>
    </source>
</evidence>
<keyword evidence="9" id="KW-0677">Repeat</keyword>
<evidence type="ECO:0000256" key="2">
    <source>
        <dbReference type="ARBA" id="ARBA00012438"/>
    </source>
</evidence>
<evidence type="ECO:0000256" key="11">
    <source>
        <dbReference type="ARBA" id="ARBA00022777"/>
    </source>
</evidence>
<dbReference type="GO" id="GO:0009881">
    <property type="term" value="F:photoreceptor activity"/>
    <property type="evidence" value="ECO:0007669"/>
    <property type="project" value="UniProtKB-KW"/>
</dbReference>
<evidence type="ECO:0000256" key="7">
    <source>
        <dbReference type="ARBA" id="ARBA00022643"/>
    </source>
</evidence>
<dbReference type="InterPro" id="IPR001610">
    <property type="entry name" value="PAC"/>
</dbReference>
<feature type="transmembrane region" description="Helical" evidence="16">
    <location>
        <begin position="25"/>
        <end position="47"/>
    </location>
</feature>
<dbReference type="InterPro" id="IPR000014">
    <property type="entry name" value="PAS"/>
</dbReference>
<keyword evidence="19" id="KW-1185">Reference proteome</keyword>
<comment type="caution">
    <text evidence="18">The sequence shown here is derived from an EMBL/GenBank/DDBJ whole genome shotgun (WGS) entry which is preliminary data.</text>
</comment>
<protein>
    <recommendedName>
        <fullName evidence="2">histidine kinase</fullName>
        <ecNumber evidence="2">2.7.13.3</ecNumber>
    </recommendedName>
</protein>
<keyword evidence="8" id="KW-0808">Transferase</keyword>
<dbReference type="InterPro" id="IPR003006">
    <property type="entry name" value="Ig/MHC_CS"/>
</dbReference>
<keyword evidence="16" id="KW-1133">Transmembrane helix</keyword>
<dbReference type="SMART" id="SM00911">
    <property type="entry name" value="HWE_HK"/>
    <property type="match status" value="1"/>
</dbReference>
<keyword evidence="3" id="KW-0600">Photoreceptor protein</keyword>
<keyword evidence="14" id="KW-0843">Virulence</keyword>
<dbReference type="Gene3D" id="6.10.340.10">
    <property type="match status" value="1"/>
</dbReference>
<accession>A0A502F4Y8</accession>
<dbReference type="EMBL" id="RCZP01000053">
    <property type="protein sequence ID" value="TPG44304.1"/>
    <property type="molecule type" value="Genomic_DNA"/>
</dbReference>
<evidence type="ECO:0000256" key="3">
    <source>
        <dbReference type="ARBA" id="ARBA00022543"/>
    </source>
</evidence>
<dbReference type="Gene3D" id="3.30.565.10">
    <property type="entry name" value="Histidine kinase-like ATPase, C-terminal domain"/>
    <property type="match status" value="1"/>
</dbReference>
<dbReference type="PANTHER" id="PTHR41523">
    <property type="entry name" value="TWO-COMPONENT SYSTEM SENSOR PROTEIN"/>
    <property type="match status" value="1"/>
</dbReference>
<evidence type="ECO:0000256" key="16">
    <source>
        <dbReference type="SAM" id="Phobius"/>
    </source>
</evidence>
<evidence type="ECO:0000256" key="12">
    <source>
        <dbReference type="ARBA" id="ARBA00022840"/>
    </source>
</evidence>
<reference evidence="18 19" key="1">
    <citation type="journal article" date="2019" name="Environ. Microbiol.">
        <title>Species interactions and distinct microbial communities in high Arctic permafrost affected cryosols are associated with the CH4 and CO2 gas fluxes.</title>
        <authorList>
            <person name="Altshuler I."/>
            <person name="Hamel J."/>
            <person name="Turney S."/>
            <person name="Magnuson E."/>
            <person name="Levesque R."/>
            <person name="Greer C."/>
            <person name="Whyte L.G."/>
        </authorList>
    </citation>
    <scope>NUCLEOTIDE SEQUENCE [LARGE SCALE GENOMIC DNA]</scope>
    <source>
        <strain evidence="18 19">S9.3B</strain>
    </source>
</reference>
<keyword evidence="6" id="KW-0285">Flavoprotein</keyword>
<dbReference type="GO" id="GO:0004673">
    <property type="term" value="F:protein histidine kinase activity"/>
    <property type="evidence" value="ECO:0007669"/>
    <property type="project" value="UniProtKB-EC"/>
</dbReference>
<evidence type="ECO:0000259" key="17">
    <source>
        <dbReference type="PROSITE" id="PS50113"/>
    </source>
</evidence>
<dbReference type="SUPFAM" id="SSF55785">
    <property type="entry name" value="PYP-like sensor domain (PAS domain)"/>
    <property type="match status" value="1"/>
</dbReference>
<organism evidence="18 19">
    <name type="scientific">Muricoccus nepalensis</name>
    <dbReference type="NCBI Taxonomy" id="1854500"/>
    <lineage>
        <taxon>Bacteria</taxon>
        <taxon>Pseudomonadati</taxon>
        <taxon>Pseudomonadota</taxon>
        <taxon>Alphaproteobacteria</taxon>
        <taxon>Acetobacterales</taxon>
        <taxon>Roseomonadaceae</taxon>
        <taxon>Muricoccus</taxon>
    </lineage>
</organism>
<gene>
    <name evidence="18" type="ORF">EAH89_27295</name>
</gene>
<dbReference type="NCBIfam" id="TIGR00229">
    <property type="entry name" value="sensory_box"/>
    <property type="match status" value="1"/>
</dbReference>
<dbReference type="Gene3D" id="3.30.450.20">
    <property type="entry name" value="PAS domain"/>
    <property type="match status" value="1"/>
</dbReference>
<dbReference type="InterPro" id="IPR011102">
    <property type="entry name" value="Sig_transdc_His_kinase_HWE"/>
</dbReference>
<keyword evidence="15" id="KW-0675">Receptor</keyword>
<evidence type="ECO:0000256" key="13">
    <source>
        <dbReference type="ARBA" id="ARBA00022991"/>
    </source>
</evidence>
<dbReference type="AlphaFoldDB" id="A0A502F4Y8"/>
<evidence type="ECO:0000256" key="15">
    <source>
        <dbReference type="ARBA" id="ARBA00023170"/>
    </source>
</evidence>
<name>A0A502F4Y8_9PROT</name>
<proteinExistence type="predicted"/>